<gene>
    <name evidence="2" type="ORF">Taro_001841</name>
</gene>
<accession>A0A843TJ31</accession>
<feature type="region of interest" description="Disordered" evidence="1">
    <location>
        <begin position="44"/>
        <end position="90"/>
    </location>
</feature>
<protein>
    <submittedName>
        <fullName evidence="2">Uncharacterized protein</fullName>
    </submittedName>
</protein>
<name>A0A843TJ31_COLES</name>
<reference evidence="2" key="1">
    <citation type="submission" date="2017-07" db="EMBL/GenBank/DDBJ databases">
        <title>Taro Niue Genome Assembly and Annotation.</title>
        <authorList>
            <person name="Atibalentja N."/>
            <person name="Keating K."/>
            <person name="Fields C.J."/>
        </authorList>
    </citation>
    <scope>NUCLEOTIDE SEQUENCE</scope>
    <source>
        <strain evidence="2">Niue_2</strain>
        <tissue evidence="2">Leaf</tissue>
    </source>
</reference>
<sequence>MKLEGIVPGFELEEVEEELEGSFLSMNSPSLWLLPTSNKPLARARASHEAETSQQQHGTCRAEEAGQLSSSPQLAMVSPSSCTSPSGYAPKGLVLSLRLLY</sequence>
<feature type="compositionally biased region" description="Polar residues" evidence="1">
    <location>
        <begin position="67"/>
        <end position="86"/>
    </location>
</feature>
<evidence type="ECO:0000313" key="2">
    <source>
        <dbReference type="EMBL" id="MQL69544.1"/>
    </source>
</evidence>
<evidence type="ECO:0000256" key="1">
    <source>
        <dbReference type="SAM" id="MobiDB-lite"/>
    </source>
</evidence>
<evidence type="ECO:0000313" key="3">
    <source>
        <dbReference type="Proteomes" id="UP000652761"/>
    </source>
</evidence>
<comment type="caution">
    <text evidence="2">The sequence shown here is derived from an EMBL/GenBank/DDBJ whole genome shotgun (WGS) entry which is preliminary data.</text>
</comment>
<dbReference type="AlphaFoldDB" id="A0A843TJ31"/>
<organism evidence="2 3">
    <name type="scientific">Colocasia esculenta</name>
    <name type="common">Wild taro</name>
    <name type="synonym">Arum esculentum</name>
    <dbReference type="NCBI Taxonomy" id="4460"/>
    <lineage>
        <taxon>Eukaryota</taxon>
        <taxon>Viridiplantae</taxon>
        <taxon>Streptophyta</taxon>
        <taxon>Embryophyta</taxon>
        <taxon>Tracheophyta</taxon>
        <taxon>Spermatophyta</taxon>
        <taxon>Magnoliopsida</taxon>
        <taxon>Liliopsida</taxon>
        <taxon>Araceae</taxon>
        <taxon>Aroideae</taxon>
        <taxon>Colocasieae</taxon>
        <taxon>Colocasia</taxon>
    </lineage>
</organism>
<keyword evidence="3" id="KW-1185">Reference proteome</keyword>
<dbReference type="Proteomes" id="UP000652761">
    <property type="component" value="Unassembled WGS sequence"/>
</dbReference>
<dbReference type="EMBL" id="NMUH01000040">
    <property type="protein sequence ID" value="MQL69544.1"/>
    <property type="molecule type" value="Genomic_DNA"/>
</dbReference>
<proteinExistence type="predicted"/>